<dbReference type="GO" id="GO:0042284">
    <property type="term" value="F:sphingolipid delta-4 desaturase activity"/>
    <property type="evidence" value="ECO:0007669"/>
    <property type="project" value="TreeGrafter"/>
</dbReference>
<keyword evidence="2" id="KW-0812">Transmembrane</keyword>
<dbReference type="OrthoDB" id="200948at2759"/>
<dbReference type="Proteomes" id="UP000728032">
    <property type="component" value="Unassembled WGS sequence"/>
</dbReference>
<dbReference type="Pfam" id="PF08557">
    <property type="entry name" value="Lipid_DES"/>
    <property type="match status" value="1"/>
</dbReference>
<keyword evidence="5" id="KW-1185">Reference proteome</keyword>
<dbReference type="EMBL" id="CAJPVJ010009757">
    <property type="protein sequence ID" value="CAG2172799.1"/>
    <property type="molecule type" value="Genomic_DNA"/>
</dbReference>
<dbReference type="EMBL" id="OC924582">
    <property type="protein sequence ID" value="CAD7655612.1"/>
    <property type="molecule type" value="Genomic_DNA"/>
</dbReference>
<dbReference type="SMART" id="SM01269">
    <property type="entry name" value="Lipid_DES"/>
    <property type="match status" value="1"/>
</dbReference>
<name>A0A7R9M8K2_9ACAR</name>
<feature type="transmembrane region" description="Helical" evidence="2">
    <location>
        <begin position="282"/>
        <end position="301"/>
    </location>
</feature>
<evidence type="ECO:0000313" key="5">
    <source>
        <dbReference type="Proteomes" id="UP000728032"/>
    </source>
</evidence>
<keyword evidence="2" id="KW-0472">Membrane</keyword>
<feature type="domain" description="Sphingolipid delta4-desaturase N-terminal" evidence="3">
    <location>
        <begin position="80"/>
        <end position="118"/>
    </location>
</feature>
<organism evidence="4">
    <name type="scientific">Oppiella nova</name>
    <dbReference type="NCBI Taxonomy" id="334625"/>
    <lineage>
        <taxon>Eukaryota</taxon>
        <taxon>Metazoa</taxon>
        <taxon>Ecdysozoa</taxon>
        <taxon>Arthropoda</taxon>
        <taxon>Chelicerata</taxon>
        <taxon>Arachnida</taxon>
        <taxon>Acari</taxon>
        <taxon>Acariformes</taxon>
        <taxon>Sarcoptiformes</taxon>
        <taxon>Oribatida</taxon>
        <taxon>Brachypylina</taxon>
        <taxon>Oppioidea</taxon>
        <taxon>Oppiidae</taxon>
        <taxon>Oppiella</taxon>
    </lineage>
</organism>
<dbReference type="PANTHER" id="PTHR12879:SF8">
    <property type="entry name" value="SPHINGOLIPID DELTA(4)-DESATURASE DES1"/>
    <property type="match status" value="1"/>
</dbReference>
<dbReference type="GO" id="GO:0046513">
    <property type="term" value="P:ceramide biosynthetic process"/>
    <property type="evidence" value="ECO:0007669"/>
    <property type="project" value="TreeGrafter"/>
</dbReference>
<reference evidence="4" key="1">
    <citation type="submission" date="2020-11" db="EMBL/GenBank/DDBJ databases">
        <authorList>
            <person name="Tran Van P."/>
        </authorList>
    </citation>
    <scope>NUCLEOTIDE SEQUENCE</scope>
</reference>
<gene>
    <name evidence="4" type="ORF">ONB1V03_LOCUS12255</name>
</gene>
<evidence type="ECO:0000313" key="4">
    <source>
        <dbReference type="EMBL" id="CAD7655612.1"/>
    </source>
</evidence>
<feature type="transmembrane region" description="Helical" evidence="2">
    <location>
        <begin position="142"/>
        <end position="160"/>
    </location>
</feature>
<feature type="non-terminal residue" evidence="4">
    <location>
        <position position="1"/>
    </location>
</feature>
<keyword evidence="2" id="KW-1133">Transmembrane helix</keyword>
<dbReference type="PANTHER" id="PTHR12879">
    <property type="entry name" value="SPHINGOLIPID DELTA 4 DESATURASE/C-4 HYDROXYLASE PROTEIN DES2"/>
    <property type="match status" value="1"/>
</dbReference>
<feature type="transmembrane region" description="Helical" evidence="2">
    <location>
        <begin position="466"/>
        <end position="484"/>
    </location>
</feature>
<evidence type="ECO:0000256" key="2">
    <source>
        <dbReference type="SAM" id="Phobius"/>
    </source>
</evidence>
<dbReference type="AlphaFoldDB" id="A0A7R9M8K2"/>
<evidence type="ECO:0000256" key="1">
    <source>
        <dbReference type="SAM" id="MobiDB-lite"/>
    </source>
</evidence>
<feature type="region of interest" description="Disordered" evidence="1">
    <location>
        <begin position="1"/>
        <end position="45"/>
    </location>
</feature>
<evidence type="ECO:0000259" key="3">
    <source>
        <dbReference type="SMART" id="SM01269"/>
    </source>
</evidence>
<dbReference type="GO" id="GO:0016020">
    <property type="term" value="C:membrane"/>
    <property type="evidence" value="ECO:0007669"/>
    <property type="project" value="GOC"/>
</dbReference>
<dbReference type="InterPro" id="IPR005804">
    <property type="entry name" value="FA_desaturase_dom"/>
</dbReference>
<dbReference type="Pfam" id="PF00487">
    <property type="entry name" value="FA_desaturase"/>
    <property type="match status" value="2"/>
</dbReference>
<feature type="transmembrane region" description="Helical" evidence="2">
    <location>
        <begin position="410"/>
        <end position="431"/>
    </location>
</feature>
<feature type="compositionally biased region" description="Polar residues" evidence="1">
    <location>
        <begin position="7"/>
        <end position="16"/>
    </location>
</feature>
<accession>A0A7R9M8K2</accession>
<proteinExistence type="predicted"/>
<sequence>MAEYGKGNQQQWQPAQTGPAPPYSGPQQGAYMPGQAPPPGQYMPQQGTVLIQQTPAPQTVVADVPHVESGNWMMSSHKMGAKSDFEWVYSDEPHATRRTLILDKYPQIKQLMTPDPNLKWLTIATVAIQLVSFYMLRDVTSFWQLFLIGFCFGGVLNISLQMAIHEIVHNHAFGPSRPLATKILAIIANLPIGVPASGSFKKLHLIHHRYQGDDVLDADIPSQFEAVFFNTTSTKFLWVILHPFFYVLRPLFSQPKFVLNPSPVELANIAIQFTFDYLVGQWLGWHIVAYMIGSTLLCMGVHPMGGHHLSEHFIIPDECIDMFENNNINELQRDDYSKLIPETYSYYGPLNALVYNVGYHVEHHDFPSIPGSLLPRVREIGSFKKLHLIHHRYQGDDVLDADIPSKFEAVLFNTTFTKFLWVILHPFFYVLRPLFSQPKFVLNPSPVELANIAIQFTFDYLVGQLLGWHIVAYMIGSTLLCMGVHPMGGHHLSEHFIIPDECIDMFENNNINELQRDDYSKLIPETYSYYGPLNALVYNVGYHVEHHDFPSIPGSLLPR</sequence>
<protein>
    <recommendedName>
        <fullName evidence="3">Sphingolipid delta4-desaturase N-terminal domain-containing protein</fullName>
    </recommendedName>
</protein>
<dbReference type="InterPro" id="IPR013866">
    <property type="entry name" value="Sphingolipid_d4-desaturase_N"/>
</dbReference>